<dbReference type="PANTHER" id="PTHR39613:SF1">
    <property type="entry name" value="ANCHORED CELL WALL PROTEIN, PUTATIVE (AFU_ORTHOLOGUE AFUA_4G08960)-RELATED"/>
    <property type="match status" value="1"/>
</dbReference>
<protein>
    <recommendedName>
        <fullName evidence="2">Ubiquitin 3 binding protein But2 C-terminal domain-containing protein</fullName>
    </recommendedName>
</protein>
<dbReference type="AlphaFoldDB" id="A0A2J6S0S1"/>
<gene>
    <name evidence="3" type="ORF">L207DRAFT_389846</name>
</gene>
<feature type="non-terminal residue" evidence="3">
    <location>
        <position position="1"/>
    </location>
</feature>
<dbReference type="PANTHER" id="PTHR39613">
    <property type="entry name" value="ANCHORED CELL WALL PROTEIN, PUTATIVE (AFU_ORTHOLOGUE AFUA_4G08960)-RELATED"/>
    <property type="match status" value="1"/>
</dbReference>
<dbReference type="OrthoDB" id="4657524at2759"/>
<feature type="domain" description="Ubiquitin 3 binding protein But2 C-terminal" evidence="2">
    <location>
        <begin position="192"/>
        <end position="342"/>
    </location>
</feature>
<dbReference type="Pfam" id="PF09792">
    <property type="entry name" value="But2"/>
    <property type="match status" value="1"/>
</dbReference>
<keyword evidence="4" id="KW-1185">Reference proteome</keyword>
<name>A0A2J6S0S1_HYAVF</name>
<proteinExistence type="predicted"/>
<evidence type="ECO:0000313" key="3">
    <source>
        <dbReference type="EMBL" id="PMD44376.1"/>
    </source>
</evidence>
<feature type="compositionally biased region" description="Low complexity" evidence="1">
    <location>
        <begin position="145"/>
        <end position="170"/>
    </location>
</feature>
<reference evidence="3 4" key="1">
    <citation type="submission" date="2016-04" db="EMBL/GenBank/DDBJ databases">
        <title>A degradative enzymes factory behind the ericoid mycorrhizal symbiosis.</title>
        <authorList>
            <consortium name="DOE Joint Genome Institute"/>
            <person name="Martino E."/>
            <person name="Morin E."/>
            <person name="Grelet G."/>
            <person name="Kuo A."/>
            <person name="Kohler A."/>
            <person name="Daghino S."/>
            <person name="Barry K."/>
            <person name="Choi C."/>
            <person name="Cichocki N."/>
            <person name="Clum A."/>
            <person name="Copeland A."/>
            <person name="Hainaut M."/>
            <person name="Haridas S."/>
            <person name="Labutti K."/>
            <person name="Lindquist E."/>
            <person name="Lipzen A."/>
            <person name="Khouja H.-R."/>
            <person name="Murat C."/>
            <person name="Ohm R."/>
            <person name="Olson A."/>
            <person name="Spatafora J."/>
            <person name="Veneault-Fourrey C."/>
            <person name="Henrissat B."/>
            <person name="Grigoriev I."/>
            <person name="Martin F."/>
            <person name="Perotto S."/>
        </authorList>
    </citation>
    <scope>NUCLEOTIDE SEQUENCE [LARGE SCALE GENOMIC DNA]</scope>
    <source>
        <strain evidence="3 4">F</strain>
    </source>
</reference>
<accession>A0A2J6S0S1</accession>
<dbReference type="InterPro" id="IPR018620">
    <property type="entry name" value="Ubiquitin3-bd_protein_But2_C"/>
</dbReference>
<evidence type="ECO:0000313" key="4">
    <source>
        <dbReference type="Proteomes" id="UP000235786"/>
    </source>
</evidence>
<dbReference type="EMBL" id="KZ613941">
    <property type="protein sequence ID" value="PMD44376.1"/>
    <property type="molecule type" value="Genomic_DNA"/>
</dbReference>
<feature type="non-terminal residue" evidence="3">
    <location>
        <position position="353"/>
    </location>
</feature>
<evidence type="ECO:0000256" key="1">
    <source>
        <dbReference type="SAM" id="MobiDB-lite"/>
    </source>
</evidence>
<dbReference type="Proteomes" id="UP000235786">
    <property type="component" value="Unassembled WGS sequence"/>
</dbReference>
<evidence type="ECO:0000259" key="2">
    <source>
        <dbReference type="Pfam" id="PF09792"/>
    </source>
</evidence>
<feature type="region of interest" description="Disordered" evidence="1">
    <location>
        <begin position="142"/>
        <end position="170"/>
    </location>
</feature>
<sequence length="353" mass="36981">LALGLGAFAASVPRQTTPCTFFMSAVGEPNGSIVEDTIGEDRIGGGYPQGVYYMTNHSLFDGLNHNCLIWPSTLQFQCTQGAAGATNFTLSNDGNLMHDASEKWFACPAPATTSSVMRDALQNTTGCESVTLRTGGFSCAAEGRPASSTSGAPTATAAPPSAYEEPAVASSATPTASANAACPTDISSEVYQFPHLIIPTSSLQPNTSFGNSYKAWISETNTTLFSFDLPQDSTTYNGTCALLFLFPFGSDLNPSAGTYYFSGIEEEEGEKGGLNFAMLAGSINSSTSYSDINVATNYGKTTILPGNNYTIATFPCNENQQIAFAASSVGNVELDYFQDSAPSPIGLYVVPCS</sequence>
<organism evidence="3 4">
    <name type="scientific">Hyaloscypha variabilis (strain UAMH 11265 / GT02V1 / F)</name>
    <name type="common">Meliniomyces variabilis</name>
    <dbReference type="NCBI Taxonomy" id="1149755"/>
    <lineage>
        <taxon>Eukaryota</taxon>
        <taxon>Fungi</taxon>
        <taxon>Dikarya</taxon>
        <taxon>Ascomycota</taxon>
        <taxon>Pezizomycotina</taxon>
        <taxon>Leotiomycetes</taxon>
        <taxon>Helotiales</taxon>
        <taxon>Hyaloscyphaceae</taxon>
        <taxon>Hyaloscypha</taxon>
        <taxon>Hyaloscypha variabilis</taxon>
    </lineage>
</organism>